<accession>A0A2A3MG92</accession>
<comment type="caution">
    <text evidence="2">The sequence shown here is derived from an EMBL/GenBank/DDBJ whole genome shotgun (WGS) entry which is preliminary data.</text>
</comment>
<dbReference type="AlphaFoldDB" id="A0A2A3MG92"/>
<dbReference type="InterPro" id="IPR009683">
    <property type="entry name" value="Extensin-like_C"/>
</dbReference>
<keyword evidence="3" id="KW-1185">Reference proteome</keyword>
<reference evidence="2 3" key="1">
    <citation type="submission" date="2017-09" db="EMBL/GenBank/DDBJ databases">
        <title>Pseudomonas abyssi sp. nov. isolated from Abyssopelagic Water.</title>
        <authorList>
            <person name="Wei Y."/>
        </authorList>
    </citation>
    <scope>NUCLEOTIDE SEQUENCE [LARGE SCALE GENOMIC DNA]</scope>
    <source>
        <strain evidence="2 3">MT5</strain>
    </source>
</reference>
<protein>
    <submittedName>
        <fullName evidence="2">Extensin</fullName>
    </submittedName>
</protein>
<name>A0A2A3MG92_9PSED</name>
<evidence type="ECO:0000313" key="3">
    <source>
        <dbReference type="Proteomes" id="UP000242313"/>
    </source>
</evidence>
<sequence length="241" mass="26724">MRTRLMKVFCVVCLILLLVAGSFLLGLQQQWWTVPRQWNPFAPLHLADPVTPLTRWKLQRLGDDPEACLTVLQTAPAGTLTYQPLADYTPVANCPLSNVVRLRGTTLQLSSSFVARCPLVAAWALYEQHRLQPLAQTHFGQPVARLTHYGSFACRNIYHRENARRSDHATASALDVASLSLADGTDISVLRDWDDGGEKGAFLRAAFADACSFFGTSLEPDYNAAHANHFHFGLRGFGICR</sequence>
<dbReference type="Pfam" id="PF06904">
    <property type="entry name" value="Extensin-like_C"/>
    <property type="match status" value="1"/>
</dbReference>
<gene>
    <name evidence="2" type="ORF">CNQ84_13040</name>
</gene>
<feature type="domain" description="Extensin-like C-terminal" evidence="1">
    <location>
        <begin position="67"/>
        <end position="241"/>
    </location>
</feature>
<evidence type="ECO:0000259" key="1">
    <source>
        <dbReference type="Pfam" id="PF06904"/>
    </source>
</evidence>
<evidence type="ECO:0000313" key="2">
    <source>
        <dbReference type="EMBL" id="PBK03813.1"/>
    </source>
</evidence>
<proteinExistence type="predicted"/>
<dbReference type="Proteomes" id="UP000242313">
    <property type="component" value="Unassembled WGS sequence"/>
</dbReference>
<organism evidence="2 3">
    <name type="scientific">Pseudomonas abyssi</name>
    <dbReference type="NCBI Taxonomy" id="170540"/>
    <lineage>
        <taxon>Bacteria</taxon>
        <taxon>Pseudomonadati</taxon>
        <taxon>Pseudomonadota</taxon>
        <taxon>Gammaproteobacteria</taxon>
        <taxon>Pseudomonadales</taxon>
        <taxon>Pseudomonadaceae</taxon>
        <taxon>Pseudomonas</taxon>
    </lineage>
</organism>
<dbReference type="EMBL" id="NTMR01000016">
    <property type="protein sequence ID" value="PBK03813.1"/>
    <property type="molecule type" value="Genomic_DNA"/>
</dbReference>